<reference evidence="7 8" key="1">
    <citation type="submission" date="2016-10" db="EMBL/GenBank/DDBJ databases">
        <authorList>
            <person name="de Groot N.N."/>
        </authorList>
    </citation>
    <scope>NUCLEOTIDE SEQUENCE [LARGE SCALE GENOMIC DNA]</scope>
    <source>
        <strain evidence="7 8">RK1</strain>
    </source>
</reference>
<dbReference type="PANTHER" id="PTHR43547:SF2">
    <property type="entry name" value="HYBRID SIGNAL TRANSDUCTION HISTIDINE KINASE C"/>
    <property type="match status" value="1"/>
</dbReference>
<keyword evidence="5" id="KW-1133">Transmembrane helix</keyword>
<comment type="catalytic activity">
    <reaction evidence="1">
        <text>ATP + protein L-histidine = ADP + protein N-phospho-L-histidine.</text>
        <dbReference type="EC" id="2.7.13.3"/>
    </reaction>
</comment>
<dbReference type="SUPFAM" id="SSF47384">
    <property type="entry name" value="Homodimeric domain of signal transducing histidine kinase"/>
    <property type="match status" value="1"/>
</dbReference>
<evidence type="ECO:0000313" key="8">
    <source>
        <dbReference type="Proteomes" id="UP000198670"/>
    </source>
</evidence>
<evidence type="ECO:0000259" key="6">
    <source>
        <dbReference type="PROSITE" id="PS50109"/>
    </source>
</evidence>
<feature type="transmembrane region" description="Helical" evidence="5">
    <location>
        <begin position="88"/>
        <end position="105"/>
    </location>
</feature>
<dbReference type="OrthoDB" id="9810447at2"/>
<dbReference type="SUPFAM" id="SSF55874">
    <property type="entry name" value="ATPase domain of HSP90 chaperone/DNA topoisomerase II/histidine kinase"/>
    <property type="match status" value="1"/>
</dbReference>
<dbReference type="STRING" id="1477437.SAMN05444682_10537"/>
<feature type="domain" description="Histidine kinase" evidence="6">
    <location>
        <begin position="235"/>
        <end position="452"/>
    </location>
</feature>
<keyword evidence="3" id="KW-0597">Phosphoprotein</keyword>
<dbReference type="PRINTS" id="PR00344">
    <property type="entry name" value="BCTRLSENSOR"/>
</dbReference>
<gene>
    <name evidence="7" type="ORF">SAMN05444682_10537</name>
</gene>
<dbReference type="InterPro" id="IPR036097">
    <property type="entry name" value="HisK_dim/P_sf"/>
</dbReference>
<dbReference type="Pfam" id="PF00512">
    <property type="entry name" value="HisKA"/>
    <property type="match status" value="1"/>
</dbReference>
<keyword evidence="5" id="KW-0812">Transmembrane</keyword>
<evidence type="ECO:0000256" key="5">
    <source>
        <dbReference type="SAM" id="Phobius"/>
    </source>
</evidence>
<dbReference type="InterPro" id="IPR036890">
    <property type="entry name" value="HATPase_C_sf"/>
</dbReference>
<name>A0A1I3JZ82_9SPHI</name>
<dbReference type="InterPro" id="IPR003594">
    <property type="entry name" value="HATPase_dom"/>
</dbReference>
<dbReference type="Pfam" id="PF02518">
    <property type="entry name" value="HATPase_c"/>
    <property type="match status" value="1"/>
</dbReference>
<feature type="transmembrane region" description="Helical" evidence="5">
    <location>
        <begin position="174"/>
        <end position="190"/>
    </location>
</feature>
<feature type="transmembrane region" description="Helical" evidence="5">
    <location>
        <begin position="33"/>
        <end position="51"/>
    </location>
</feature>
<dbReference type="EC" id="2.7.13.3" evidence="2"/>
<evidence type="ECO:0000256" key="2">
    <source>
        <dbReference type="ARBA" id="ARBA00012438"/>
    </source>
</evidence>
<dbReference type="InterPro" id="IPR005467">
    <property type="entry name" value="His_kinase_dom"/>
</dbReference>
<dbReference type="EMBL" id="FOQO01000005">
    <property type="protein sequence ID" value="SFI65464.1"/>
    <property type="molecule type" value="Genomic_DNA"/>
</dbReference>
<dbReference type="GO" id="GO:0000155">
    <property type="term" value="F:phosphorelay sensor kinase activity"/>
    <property type="evidence" value="ECO:0007669"/>
    <property type="project" value="InterPro"/>
</dbReference>
<dbReference type="Gene3D" id="3.30.565.10">
    <property type="entry name" value="Histidine kinase-like ATPase, C-terminal domain"/>
    <property type="match status" value="1"/>
</dbReference>
<dbReference type="Proteomes" id="UP000198670">
    <property type="component" value="Unassembled WGS sequence"/>
</dbReference>
<keyword evidence="7" id="KW-0418">Kinase</keyword>
<feature type="transmembrane region" description="Helical" evidence="5">
    <location>
        <begin position="57"/>
        <end position="76"/>
    </location>
</feature>
<keyword evidence="8" id="KW-1185">Reference proteome</keyword>
<evidence type="ECO:0000256" key="4">
    <source>
        <dbReference type="SAM" id="Coils"/>
    </source>
</evidence>
<feature type="transmembrane region" description="Helical" evidence="5">
    <location>
        <begin position="111"/>
        <end position="127"/>
    </location>
</feature>
<accession>A0A1I3JZ82</accession>
<feature type="coiled-coil region" evidence="4">
    <location>
        <begin position="191"/>
        <end position="228"/>
    </location>
</feature>
<evidence type="ECO:0000256" key="1">
    <source>
        <dbReference type="ARBA" id="ARBA00000085"/>
    </source>
</evidence>
<dbReference type="RefSeq" id="WP_104443712.1">
    <property type="nucleotide sequence ID" value="NZ_FOQO01000005.1"/>
</dbReference>
<evidence type="ECO:0000256" key="3">
    <source>
        <dbReference type="ARBA" id="ARBA00022553"/>
    </source>
</evidence>
<sequence length="473" mass="53175">MKGKRTKSSFDSLRAYWLELTGKPGELPRENRGFNVVSLYVMLLLAILIPLDFYLGLWEIAIGLIVTEGMIITMFFLSRYRGLHRAGLIVYAIYSYLLVIFTYFYNGGNAGPALYFFLLTYLLQIAFTAQQLHWVWTGLHLILPVGLLVIEYAYPSVVITTYDSKSSRFIDLTTSFPIIIICVFAATSYLRKAYERERAAAELRARQIESQNKRIKSQNRLLQKANREKIELISILGHDLRNPLNAMTGTLEILTKEDLSSNMKKKLNGELLIAAHNTSALLNNVLAWVSGQIKGINPLLTWVDPTMIIERVLDVQGFIAEKKDITIQLNTRKGIKVLADAEMLEVIVRNLINNALKFTPQKGTINVSVVEDRAVNECTILVRDDGVGMTDEDAKNIFEGRIQSTYGTESEKGIGLGLFLCRELTIRLNGTIWVESELGKGSVFFLTLPLYNGGKPDNPAVLFSKENVSHASH</sequence>
<evidence type="ECO:0000313" key="7">
    <source>
        <dbReference type="EMBL" id="SFI65464.1"/>
    </source>
</evidence>
<feature type="transmembrane region" description="Helical" evidence="5">
    <location>
        <begin position="134"/>
        <end position="154"/>
    </location>
</feature>
<protein>
    <recommendedName>
        <fullName evidence="2">histidine kinase</fullName>
        <ecNumber evidence="2">2.7.13.3</ecNumber>
    </recommendedName>
</protein>
<dbReference type="CDD" id="cd00075">
    <property type="entry name" value="HATPase"/>
    <property type="match status" value="1"/>
</dbReference>
<dbReference type="PROSITE" id="PS50109">
    <property type="entry name" value="HIS_KIN"/>
    <property type="match status" value="1"/>
</dbReference>
<dbReference type="Gene3D" id="1.10.287.130">
    <property type="match status" value="1"/>
</dbReference>
<dbReference type="PANTHER" id="PTHR43547">
    <property type="entry name" value="TWO-COMPONENT HISTIDINE KINASE"/>
    <property type="match status" value="1"/>
</dbReference>
<organism evidence="7 8">
    <name type="scientific">Parapedobacter indicus</name>
    <dbReference type="NCBI Taxonomy" id="1477437"/>
    <lineage>
        <taxon>Bacteria</taxon>
        <taxon>Pseudomonadati</taxon>
        <taxon>Bacteroidota</taxon>
        <taxon>Sphingobacteriia</taxon>
        <taxon>Sphingobacteriales</taxon>
        <taxon>Sphingobacteriaceae</taxon>
        <taxon>Parapedobacter</taxon>
    </lineage>
</organism>
<dbReference type="SMART" id="SM00387">
    <property type="entry name" value="HATPase_c"/>
    <property type="match status" value="1"/>
</dbReference>
<proteinExistence type="predicted"/>
<dbReference type="CDD" id="cd00082">
    <property type="entry name" value="HisKA"/>
    <property type="match status" value="1"/>
</dbReference>
<keyword evidence="7" id="KW-0808">Transferase</keyword>
<dbReference type="AlphaFoldDB" id="A0A1I3JZ82"/>
<keyword evidence="5" id="KW-0472">Membrane</keyword>
<dbReference type="InterPro" id="IPR004358">
    <property type="entry name" value="Sig_transdc_His_kin-like_C"/>
</dbReference>
<dbReference type="InterPro" id="IPR003661">
    <property type="entry name" value="HisK_dim/P_dom"/>
</dbReference>
<keyword evidence="4" id="KW-0175">Coiled coil</keyword>
<dbReference type="SMART" id="SM00388">
    <property type="entry name" value="HisKA"/>
    <property type="match status" value="1"/>
</dbReference>